<feature type="signal peptide" evidence="2">
    <location>
        <begin position="1"/>
        <end position="22"/>
    </location>
</feature>
<dbReference type="EMBL" id="OY882858">
    <property type="protein sequence ID" value="CAK6433105.1"/>
    <property type="molecule type" value="Genomic_DNA"/>
</dbReference>
<dbReference type="InterPro" id="IPR033529">
    <property type="entry name" value="MUC7"/>
</dbReference>
<dbReference type="Proteomes" id="UP001314169">
    <property type="component" value="Chromosome 1"/>
</dbReference>
<dbReference type="PANTHER" id="PTHR41683:SF1">
    <property type="entry name" value="MUCIN-7"/>
    <property type="match status" value="1"/>
</dbReference>
<feature type="region of interest" description="Disordered" evidence="1">
    <location>
        <begin position="126"/>
        <end position="159"/>
    </location>
</feature>
<evidence type="ECO:0000256" key="2">
    <source>
        <dbReference type="SAM" id="SignalP"/>
    </source>
</evidence>
<evidence type="ECO:0000313" key="3">
    <source>
        <dbReference type="EMBL" id="CAK6433105.1"/>
    </source>
</evidence>
<keyword evidence="4" id="KW-1185">Reference proteome</keyword>
<sequence>MKTLPLLVCICAFSACFKVSEGQRRGWNIYPRRNFGPRRVIIVRRPLFYPQFRPDQKQVYHIHHRKYYTNYRIQKHYWPHNCLVKNSTVVKNNTSGAPTQVPLTSISVKSAPFPDEKPTQDYITNSVEENTDTPDSSTMTSAQQPPNTPTTQTETTVSPAVEQTTLSPTQNAFFQFLQYVDSIVQYLSDLVKSQ</sequence>
<proteinExistence type="predicted"/>
<dbReference type="PROSITE" id="PS51257">
    <property type="entry name" value="PROKAR_LIPOPROTEIN"/>
    <property type="match status" value="1"/>
</dbReference>
<keyword evidence="2" id="KW-0732">Signal</keyword>
<reference evidence="3" key="1">
    <citation type="submission" date="2023-12" db="EMBL/GenBank/DDBJ databases">
        <authorList>
            <person name="Brown T."/>
        </authorList>
    </citation>
    <scope>NUCLEOTIDE SEQUENCE</scope>
</reference>
<name>A0ABN9Z8G8_PIPNA</name>
<feature type="compositionally biased region" description="Polar residues" evidence="1">
    <location>
        <begin position="126"/>
        <end position="142"/>
    </location>
</feature>
<organism evidence="3 4">
    <name type="scientific">Pipistrellus nathusii</name>
    <name type="common">Nathusius' pipistrelle</name>
    <dbReference type="NCBI Taxonomy" id="59473"/>
    <lineage>
        <taxon>Eukaryota</taxon>
        <taxon>Metazoa</taxon>
        <taxon>Chordata</taxon>
        <taxon>Craniata</taxon>
        <taxon>Vertebrata</taxon>
        <taxon>Euteleostomi</taxon>
        <taxon>Mammalia</taxon>
        <taxon>Eutheria</taxon>
        <taxon>Laurasiatheria</taxon>
        <taxon>Chiroptera</taxon>
        <taxon>Yangochiroptera</taxon>
        <taxon>Vespertilionidae</taxon>
        <taxon>Pipistrellus</taxon>
    </lineage>
</organism>
<feature type="compositionally biased region" description="Low complexity" evidence="1">
    <location>
        <begin position="143"/>
        <end position="156"/>
    </location>
</feature>
<feature type="chain" id="PRO_5045905370" evidence="2">
    <location>
        <begin position="23"/>
        <end position="194"/>
    </location>
</feature>
<evidence type="ECO:0000313" key="4">
    <source>
        <dbReference type="Proteomes" id="UP001314169"/>
    </source>
</evidence>
<evidence type="ECO:0000256" key="1">
    <source>
        <dbReference type="SAM" id="MobiDB-lite"/>
    </source>
</evidence>
<gene>
    <name evidence="3" type="ORF">MPIPNATIZW_LOCUS1411</name>
</gene>
<protein>
    <submittedName>
        <fullName evidence="3">Uncharacterized protein</fullName>
    </submittedName>
</protein>
<accession>A0ABN9Z8G8</accession>
<dbReference type="PANTHER" id="PTHR41683">
    <property type="entry name" value="MUCIN-7"/>
    <property type="match status" value="1"/>
</dbReference>